<dbReference type="PANTHER" id="PTHR12434:SF6">
    <property type="entry name" value="MEDIATOR OF RNA POLYMERASE II TRANSCRIPTION SUBUNIT 22"/>
    <property type="match status" value="1"/>
</dbReference>
<evidence type="ECO:0000256" key="6">
    <source>
        <dbReference type="ARBA" id="ARBA00023242"/>
    </source>
</evidence>
<protein>
    <recommendedName>
        <fullName evidence="3">Mediator of RNA polymerase II transcription subunit 22</fullName>
    </recommendedName>
    <alternativeName>
        <fullName evidence="8">Mediator complex subunit 22</fullName>
    </alternativeName>
</protein>
<dbReference type="KEGG" id="clec:106668125"/>
<proteinExistence type="inferred from homology"/>
<evidence type="ECO:0000256" key="2">
    <source>
        <dbReference type="ARBA" id="ARBA00005942"/>
    </source>
</evidence>
<reference evidence="9" key="1">
    <citation type="submission" date="2022-01" db="UniProtKB">
        <authorList>
            <consortium name="EnsemblMetazoa"/>
        </authorList>
    </citation>
    <scope>IDENTIFICATION</scope>
</reference>
<organism evidence="9 10">
    <name type="scientific">Cimex lectularius</name>
    <name type="common">Bed bug</name>
    <name type="synonym">Acanthia lectularia</name>
    <dbReference type="NCBI Taxonomy" id="79782"/>
    <lineage>
        <taxon>Eukaryota</taxon>
        <taxon>Metazoa</taxon>
        <taxon>Ecdysozoa</taxon>
        <taxon>Arthropoda</taxon>
        <taxon>Hexapoda</taxon>
        <taxon>Insecta</taxon>
        <taxon>Pterygota</taxon>
        <taxon>Neoptera</taxon>
        <taxon>Paraneoptera</taxon>
        <taxon>Hemiptera</taxon>
        <taxon>Heteroptera</taxon>
        <taxon>Panheteroptera</taxon>
        <taxon>Cimicomorpha</taxon>
        <taxon>Cimicidae</taxon>
        <taxon>Cimex</taxon>
    </lineage>
</organism>
<dbReference type="GeneID" id="106668125"/>
<dbReference type="Pfam" id="PF06179">
    <property type="entry name" value="Med22"/>
    <property type="match status" value="1"/>
</dbReference>
<dbReference type="AlphaFoldDB" id="A0A8I6S288"/>
<evidence type="ECO:0000256" key="3">
    <source>
        <dbReference type="ARBA" id="ARBA00019695"/>
    </source>
</evidence>
<sequence>MTIWTMAHQRTLPQSKEALLKSYTGRLKDDVKSMLENFEEIVKLAKGENETQLTRFTQAEQDTYEMHVRAANMVRAGESLMKLVSDIKQYLILNDFPSVNESISQNSKLYRSKQQECDQKLMNLRDDMAADLYDLEEEYYNSIYKV</sequence>
<name>A0A8I6S288_CIMLE</name>
<evidence type="ECO:0000256" key="7">
    <source>
        <dbReference type="ARBA" id="ARBA00025687"/>
    </source>
</evidence>
<dbReference type="PANTHER" id="PTHR12434">
    <property type="entry name" value="MEDIATOR OF RNA POLYMERASE II TRANSCRIPTION SUBUNIT 22"/>
    <property type="match status" value="1"/>
</dbReference>
<dbReference type="OMA" id="KQAECDQ"/>
<evidence type="ECO:0000256" key="4">
    <source>
        <dbReference type="ARBA" id="ARBA00023015"/>
    </source>
</evidence>
<evidence type="ECO:0000256" key="8">
    <source>
        <dbReference type="ARBA" id="ARBA00031962"/>
    </source>
</evidence>
<keyword evidence="10" id="KW-1185">Reference proteome</keyword>
<evidence type="ECO:0000256" key="5">
    <source>
        <dbReference type="ARBA" id="ARBA00023163"/>
    </source>
</evidence>
<evidence type="ECO:0000256" key="1">
    <source>
        <dbReference type="ARBA" id="ARBA00004123"/>
    </source>
</evidence>
<dbReference type="GO" id="GO:0006357">
    <property type="term" value="P:regulation of transcription by RNA polymerase II"/>
    <property type="evidence" value="ECO:0007669"/>
    <property type="project" value="InterPro"/>
</dbReference>
<comment type="function">
    <text evidence="7">Component of the Mediator complex, a coactivator involved in the regulated transcription of nearly all RNA polymerase II-dependent genes. Mediator functions as a bridge to convey information from gene-specific regulatory proteins to the basal RNA polymerase II transcription machinery. Mediator is recruited to promoters by direct interactions with regulatory proteins and serves as a scaffold for the assembly of a functional preinitiation complex with RNA polymerase II and the general transcription factors.</text>
</comment>
<evidence type="ECO:0000313" key="10">
    <source>
        <dbReference type="Proteomes" id="UP000494040"/>
    </source>
</evidence>
<evidence type="ECO:0000313" key="9">
    <source>
        <dbReference type="EnsemblMetazoa" id="XP_014252073.1"/>
    </source>
</evidence>
<dbReference type="CTD" id="6837"/>
<dbReference type="InterPro" id="IPR009332">
    <property type="entry name" value="Med22"/>
</dbReference>
<keyword evidence="6" id="KW-0539">Nucleus</keyword>
<dbReference type="RefSeq" id="XP_014252073.1">
    <property type="nucleotide sequence ID" value="XM_014396587.2"/>
</dbReference>
<dbReference type="GO" id="GO:0003712">
    <property type="term" value="F:transcription coregulator activity"/>
    <property type="evidence" value="ECO:0007669"/>
    <property type="project" value="InterPro"/>
</dbReference>
<accession>A0A8I6S288</accession>
<keyword evidence="5" id="KW-0804">Transcription</keyword>
<dbReference type="EnsemblMetazoa" id="XM_014396587.2">
    <property type="protein sequence ID" value="XP_014252073.1"/>
    <property type="gene ID" value="LOC106668125"/>
</dbReference>
<comment type="subcellular location">
    <subcellularLocation>
        <location evidence="1">Nucleus</location>
    </subcellularLocation>
</comment>
<keyword evidence="4" id="KW-0805">Transcription regulation</keyword>
<dbReference type="Proteomes" id="UP000494040">
    <property type="component" value="Unassembled WGS sequence"/>
</dbReference>
<dbReference type="OrthoDB" id="203279at2759"/>
<dbReference type="GO" id="GO:0016592">
    <property type="term" value="C:mediator complex"/>
    <property type="evidence" value="ECO:0007669"/>
    <property type="project" value="InterPro"/>
</dbReference>
<comment type="similarity">
    <text evidence="2">Belongs to the Mediator complex subunit 22 family.</text>
</comment>